<reference evidence="2 3" key="1">
    <citation type="submission" date="2024-02" db="EMBL/GenBank/DDBJ databases">
        <title>A chromosome-level genome assembly of Drosophila madeirensis, a fruit fly species endemic to Madeira island.</title>
        <authorList>
            <person name="Tomihara K."/>
            <person name="Llopart A."/>
            <person name="Yamamoto D."/>
        </authorList>
    </citation>
    <scope>NUCLEOTIDE SEQUENCE [LARGE SCALE GENOMIC DNA]</scope>
    <source>
        <strain evidence="2 3">RF1</strain>
    </source>
</reference>
<sequence length="269" mass="30313">MSRLTLAAEEVRQGSVAQARAHNAVIGIQPRVAGNLRTAFVPRTPPAALMAPLAQDGSAPVLLPILDYVRELLINPFPREPEALDLRLDIAAHRHLLYESILMVVDILSNVIEAMAREALLSLDDQCNFLRLCTLYFAAYDIENSLRRTMDALGIVDIPTVNYSAYTWPRHHVEVTLGTNASQSNPYLWRNAYLFTPHLGPHYFERGLGHRDALMETGYWDENDYPDEASIDPPENEAEEDDDGDENNEDEAPPCMVNENIYLRDIEDI</sequence>
<feature type="region of interest" description="Disordered" evidence="1">
    <location>
        <begin position="222"/>
        <end position="259"/>
    </location>
</feature>
<organism evidence="2 3">
    <name type="scientific">Drosophila madeirensis</name>
    <name type="common">Fruit fly</name>
    <dbReference type="NCBI Taxonomy" id="30013"/>
    <lineage>
        <taxon>Eukaryota</taxon>
        <taxon>Metazoa</taxon>
        <taxon>Ecdysozoa</taxon>
        <taxon>Arthropoda</taxon>
        <taxon>Hexapoda</taxon>
        <taxon>Insecta</taxon>
        <taxon>Pterygota</taxon>
        <taxon>Neoptera</taxon>
        <taxon>Endopterygota</taxon>
        <taxon>Diptera</taxon>
        <taxon>Brachycera</taxon>
        <taxon>Muscomorpha</taxon>
        <taxon>Ephydroidea</taxon>
        <taxon>Drosophilidae</taxon>
        <taxon>Drosophila</taxon>
        <taxon>Sophophora</taxon>
    </lineage>
</organism>
<protein>
    <submittedName>
        <fullName evidence="2">Uncharacterized protein</fullName>
    </submittedName>
</protein>
<dbReference type="Proteomes" id="UP001500889">
    <property type="component" value="Chromosome U"/>
</dbReference>
<dbReference type="EMBL" id="AP029264">
    <property type="protein sequence ID" value="BFF95720.1"/>
    <property type="molecule type" value="Genomic_DNA"/>
</dbReference>
<proteinExistence type="predicted"/>
<name>A0AAU9FJI0_DROMD</name>
<feature type="compositionally biased region" description="Acidic residues" evidence="1">
    <location>
        <begin position="222"/>
        <end position="252"/>
    </location>
</feature>
<gene>
    <name evidence="2" type="ORF">DMAD_13063</name>
</gene>
<evidence type="ECO:0000313" key="2">
    <source>
        <dbReference type="EMBL" id="BFF95720.1"/>
    </source>
</evidence>
<evidence type="ECO:0000256" key="1">
    <source>
        <dbReference type="SAM" id="MobiDB-lite"/>
    </source>
</evidence>
<accession>A0AAU9FJI0</accession>
<evidence type="ECO:0000313" key="3">
    <source>
        <dbReference type="Proteomes" id="UP001500889"/>
    </source>
</evidence>
<keyword evidence="3" id="KW-1185">Reference proteome</keyword>
<dbReference type="AlphaFoldDB" id="A0AAU9FJI0"/>